<dbReference type="InterPro" id="IPR014710">
    <property type="entry name" value="RmlC-like_jellyroll"/>
</dbReference>
<dbReference type="Pfam" id="PF02311">
    <property type="entry name" value="AraC_binding"/>
    <property type="match status" value="1"/>
</dbReference>
<dbReference type="InterPro" id="IPR037923">
    <property type="entry name" value="HTH-like"/>
</dbReference>
<name>A0ABW5PBB5_9BACL</name>
<dbReference type="InterPro" id="IPR018062">
    <property type="entry name" value="HTH_AraC-typ_CS"/>
</dbReference>
<evidence type="ECO:0000256" key="3">
    <source>
        <dbReference type="ARBA" id="ARBA00023163"/>
    </source>
</evidence>
<dbReference type="InterPro" id="IPR020449">
    <property type="entry name" value="Tscrpt_reg_AraC-type_HTH"/>
</dbReference>
<dbReference type="InterPro" id="IPR003313">
    <property type="entry name" value="AraC-bd"/>
</dbReference>
<evidence type="ECO:0000259" key="4">
    <source>
        <dbReference type="PROSITE" id="PS01124"/>
    </source>
</evidence>
<dbReference type="PROSITE" id="PS00041">
    <property type="entry name" value="HTH_ARAC_FAMILY_1"/>
    <property type="match status" value="1"/>
</dbReference>
<keyword evidence="1" id="KW-0805">Transcription regulation</keyword>
<dbReference type="Pfam" id="PF12833">
    <property type="entry name" value="HTH_18"/>
    <property type="match status" value="1"/>
</dbReference>
<organism evidence="5 6">
    <name type="scientific">Paenibacillus gansuensis</name>
    <dbReference type="NCBI Taxonomy" id="306542"/>
    <lineage>
        <taxon>Bacteria</taxon>
        <taxon>Bacillati</taxon>
        <taxon>Bacillota</taxon>
        <taxon>Bacilli</taxon>
        <taxon>Bacillales</taxon>
        <taxon>Paenibacillaceae</taxon>
        <taxon>Paenibacillus</taxon>
    </lineage>
</organism>
<comment type="caution">
    <text evidence="5">The sequence shown here is derived from an EMBL/GenBank/DDBJ whole genome shotgun (WGS) entry which is preliminary data.</text>
</comment>
<dbReference type="RefSeq" id="WP_377602085.1">
    <property type="nucleotide sequence ID" value="NZ_JBHUME010000007.1"/>
</dbReference>
<protein>
    <submittedName>
        <fullName evidence="5">AraC family transcriptional regulator</fullName>
    </submittedName>
</protein>
<dbReference type="EMBL" id="JBHUME010000007">
    <property type="protein sequence ID" value="MFD2612480.1"/>
    <property type="molecule type" value="Genomic_DNA"/>
</dbReference>
<dbReference type="Proteomes" id="UP001597541">
    <property type="component" value="Unassembled WGS sequence"/>
</dbReference>
<reference evidence="6" key="1">
    <citation type="journal article" date="2019" name="Int. J. Syst. Evol. Microbiol.">
        <title>The Global Catalogue of Microorganisms (GCM) 10K type strain sequencing project: providing services to taxonomists for standard genome sequencing and annotation.</title>
        <authorList>
            <consortium name="The Broad Institute Genomics Platform"/>
            <consortium name="The Broad Institute Genome Sequencing Center for Infectious Disease"/>
            <person name="Wu L."/>
            <person name="Ma J."/>
        </authorList>
    </citation>
    <scope>NUCLEOTIDE SEQUENCE [LARGE SCALE GENOMIC DNA]</scope>
    <source>
        <strain evidence="6">KCTC 3950</strain>
    </source>
</reference>
<evidence type="ECO:0000256" key="2">
    <source>
        <dbReference type="ARBA" id="ARBA00023125"/>
    </source>
</evidence>
<keyword evidence="2" id="KW-0238">DNA-binding</keyword>
<dbReference type="PROSITE" id="PS01124">
    <property type="entry name" value="HTH_ARAC_FAMILY_2"/>
    <property type="match status" value="1"/>
</dbReference>
<accession>A0ABW5PBB5</accession>
<sequence length="295" mass="34292">MHKLRNTDYFPTAGLQFHCDRVILSPHVTVTPHSHEFIELVYIEEGSGRHSYKGNTSRISAGDVFMIEPDVEHAYYVDSSEPLIVHNLLIGPAFLQQEIQSLSKLSSFIEFYFVEPMLRGTFQFKTFLNLEYTQQIYLKEQLKRISEEYRDQPVGYSLAIKSQLVTLFIFLTRCYEQKNGPQTMLSRDHRLMDSVCAFIHKHYAQPLSLDQVSRLCGMSAASFSAKFKKHAGKTMIEYRNDIRLSQALRLITDTDMKMTDISSEVGFEDVSFFNKQFKLMYGQSPSQFRKKQPFR</sequence>
<dbReference type="InterPro" id="IPR009057">
    <property type="entry name" value="Homeodomain-like_sf"/>
</dbReference>
<feature type="domain" description="HTH araC/xylS-type" evidence="4">
    <location>
        <begin position="193"/>
        <end position="291"/>
    </location>
</feature>
<dbReference type="SMART" id="SM00342">
    <property type="entry name" value="HTH_ARAC"/>
    <property type="match status" value="1"/>
</dbReference>
<dbReference type="PANTHER" id="PTHR43280">
    <property type="entry name" value="ARAC-FAMILY TRANSCRIPTIONAL REGULATOR"/>
    <property type="match status" value="1"/>
</dbReference>
<proteinExistence type="predicted"/>
<evidence type="ECO:0000256" key="1">
    <source>
        <dbReference type="ARBA" id="ARBA00023015"/>
    </source>
</evidence>
<dbReference type="Gene3D" id="2.60.120.10">
    <property type="entry name" value="Jelly Rolls"/>
    <property type="match status" value="1"/>
</dbReference>
<gene>
    <name evidence="5" type="ORF">ACFSUF_08605</name>
</gene>
<evidence type="ECO:0000313" key="6">
    <source>
        <dbReference type="Proteomes" id="UP001597541"/>
    </source>
</evidence>
<dbReference type="PRINTS" id="PR00032">
    <property type="entry name" value="HTHARAC"/>
</dbReference>
<keyword evidence="6" id="KW-1185">Reference proteome</keyword>
<dbReference type="SUPFAM" id="SSF46689">
    <property type="entry name" value="Homeodomain-like"/>
    <property type="match status" value="2"/>
</dbReference>
<dbReference type="Gene3D" id="1.10.10.60">
    <property type="entry name" value="Homeodomain-like"/>
    <property type="match status" value="2"/>
</dbReference>
<dbReference type="PANTHER" id="PTHR43280:SF28">
    <property type="entry name" value="HTH-TYPE TRANSCRIPTIONAL ACTIVATOR RHAS"/>
    <property type="match status" value="1"/>
</dbReference>
<dbReference type="SUPFAM" id="SSF51215">
    <property type="entry name" value="Regulatory protein AraC"/>
    <property type="match status" value="1"/>
</dbReference>
<keyword evidence="3" id="KW-0804">Transcription</keyword>
<dbReference type="InterPro" id="IPR018060">
    <property type="entry name" value="HTH_AraC"/>
</dbReference>
<evidence type="ECO:0000313" key="5">
    <source>
        <dbReference type="EMBL" id="MFD2612480.1"/>
    </source>
</evidence>